<dbReference type="InterPro" id="IPR006218">
    <property type="entry name" value="DAHP1/KDSA"/>
</dbReference>
<dbReference type="InterPro" id="IPR052899">
    <property type="entry name" value="Class-I_DAHP_synthase"/>
</dbReference>
<dbReference type="Pfam" id="PF00793">
    <property type="entry name" value="DAHP_synth_1"/>
    <property type="match status" value="1"/>
</dbReference>
<protein>
    <submittedName>
        <fullName evidence="5">Phospho-2-dehydro-3-deoxyheptonate aldolase</fullName>
        <ecNumber evidence="5">2.5.1.54</ecNumber>
    </submittedName>
</protein>
<dbReference type="NCBIfam" id="NF006421">
    <property type="entry name" value="PRK08673.1"/>
    <property type="match status" value="1"/>
</dbReference>
<feature type="compositionally biased region" description="Low complexity" evidence="2">
    <location>
        <begin position="381"/>
        <end position="398"/>
    </location>
</feature>
<evidence type="ECO:0000313" key="6">
    <source>
        <dbReference type="Proteomes" id="UP000316213"/>
    </source>
</evidence>
<name>A0A5C6ABK9_9BACT</name>
<keyword evidence="6" id="KW-1185">Reference proteome</keyword>
<reference evidence="5 6" key="1">
    <citation type="submission" date="2019-02" db="EMBL/GenBank/DDBJ databases">
        <title>Deep-cultivation of Planctomycetes and their phenomic and genomic characterization uncovers novel biology.</title>
        <authorList>
            <person name="Wiegand S."/>
            <person name="Jogler M."/>
            <person name="Boedeker C."/>
            <person name="Pinto D."/>
            <person name="Vollmers J."/>
            <person name="Rivas-Marin E."/>
            <person name="Kohn T."/>
            <person name="Peeters S.H."/>
            <person name="Heuer A."/>
            <person name="Rast P."/>
            <person name="Oberbeckmann S."/>
            <person name="Bunk B."/>
            <person name="Jeske O."/>
            <person name="Meyerdierks A."/>
            <person name="Storesund J.E."/>
            <person name="Kallscheuer N."/>
            <person name="Luecker S."/>
            <person name="Lage O.M."/>
            <person name="Pohl T."/>
            <person name="Merkel B.J."/>
            <person name="Hornburger P."/>
            <person name="Mueller R.-W."/>
            <person name="Bruemmer F."/>
            <person name="Labrenz M."/>
            <person name="Spormann A.M."/>
            <person name="Op Den Camp H."/>
            <person name="Overmann J."/>
            <person name="Amann R."/>
            <person name="Jetten M.S.M."/>
            <person name="Mascher T."/>
            <person name="Medema M.H."/>
            <person name="Devos D.P."/>
            <person name="Kaster A.-K."/>
            <person name="Ovreas L."/>
            <person name="Rohde M."/>
            <person name="Galperin M.Y."/>
            <person name="Jogler C."/>
        </authorList>
    </citation>
    <scope>NUCLEOTIDE SEQUENCE [LARGE SCALE GENOMIC DNA]</scope>
    <source>
        <strain evidence="5 6">Pla100</strain>
    </source>
</reference>
<gene>
    <name evidence="5" type="primary">aroF</name>
    <name evidence="5" type="ORF">Pla100_29880</name>
</gene>
<evidence type="ECO:0000256" key="2">
    <source>
        <dbReference type="SAM" id="MobiDB-lite"/>
    </source>
</evidence>
<organism evidence="5 6">
    <name type="scientific">Neorhodopirellula pilleata</name>
    <dbReference type="NCBI Taxonomy" id="2714738"/>
    <lineage>
        <taxon>Bacteria</taxon>
        <taxon>Pseudomonadati</taxon>
        <taxon>Planctomycetota</taxon>
        <taxon>Planctomycetia</taxon>
        <taxon>Pirellulales</taxon>
        <taxon>Pirellulaceae</taxon>
        <taxon>Neorhodopirellula</taxon>
    </lineage>
</organism>
<dbReference type="GO" id="GO:0016832">
    <property type="term" value="F:aldehyde-lyase activity"/>
    <property type="evidence" value="ECO:0007669"/>
    <property type="project" value="InterPro"/>
</dbReference>
<evidence type="ECO:0000256" key="1">
    <source>
        <dbReference type="ARBA" id="ARBA00022679"/>
    </source>
</evidence>
<dbReference type="PANTHER" id="PTHR43018">
    <property type="entry name" value="PHOSPHO-2-DEHYDRO-3-DEOXYHEPTONATE ALDOLASE"/>
    <property type="match status" value="1"/>
</dbReference>
<feature type="domain" description="DAHP synthetase I/KDSA" evidence="3">
    <location>
        <begin position="124"/>
        <end position="365"/>
    </location>
</feature>
<feature type="compositionally biased region" description="Pro residues" evidence="2">
    <location>
        <begin position="401"/>
        <end position="410"/>
    </location>
</feature>
<dbReference type="NCBIfam" id="NF009239">
    <property type="entry name" value="PRK12595.1"/>
    <property type="match status" value="1"/>
</dbReference>
<feature type="region of interest" description="Disordered" evidence="2">
    <location>
        <begin position="369"/>
        <end position="410"/>
    </location>
</feature>
<proteinExistence type="predicted"/>
<sequence length="410" mass="43329" precursor="true">MSQPCLPPGRANCYIICSPKPANSLPGTFPTRFSAGLALILILKNGATNEQIDHVLARVESMGLQSHLSRGTYRTIIGLIGDESQLSQETLSSIPGVSQVIPVLPPFKLASREAHPESSIINVSGVQIGGGHLAMIAGPCSVEDRDRMYRIAESVCESGANLFRGGAYKPRTSPYAFQGLGEAGLEILRQVGDKFGIPVVTEVTDPRNVELVAQYADMLQVGARNMQNFVLLTEVGKSHRPVLLKRGMSATITDLLMSAEYVLSEGNPDVVLCERGIKSFDPSTRNLFDVAAVPVVQGLTHLPIIVDPSHATGRPDLIPPCALAGLAAGADGVHIEVHDCPEEAKSDGPQALLPEQYQEIAQRMRLMADLLGKTVSPRPSPTSGSSAGSGAPSGASNSNLPPKPPTEALA</sequence>
<evidence type="ECO:0000259" key="4">
    <source>
        <dbReference type="Pfam" id="PF18152"/>
    </source>
</evidence>
<dbReference type="Pfam" id="PF18152">
    <property type="entry name" value="DAHP_snth_FXD"/>
    <property type="match status" value="1"/>
</dbReference>
<evidence type="ECO:0000313" key="5">
    <source>
        <dbReference type="EMBL" id="TWT96505.1"/>
    </source>
</evidence>
<dbReference type="Gene3D" id="3.20.20.70">
    <property type="entry name" value="Aldolase class I"/>
    <property type="match status" value="1"/>
</dbReference>
<dbReference type="EMBL" id="SJPM01000005">
    <property type="protein sequence ID" value="TWT96505.1"/>
    <property type="molecule type" value="Genomic_DNA"/>
</dbReference>
<evidence type="ECO:0000259" key="3">
    <source>
        <dbReference type="Pfam" id="PF00793"/>
    </source>
</evidence>
<dbReference type="InterPro" id="IPR041071">
    <property type="entry name" value="DAHP_snth_FXD"/>
</dbReference>
<dbReference type="GO" id="GO:0003849">
    <property type="term" value="F:3-deoxy-7-phosphoheptulonate synthase activity"/>
    <property type="evidence" value="ECO:0007669"/>
    <property type="project" value="UniProtKB-EC"/>
</dbReference>
<comment type="caution">
    <text evidence="5">The sequence shown here is derived from an EMBL/GenBank/DDBJ whole genome shotgun (WGS) entry which is preliminary data.</text>
</comment>
<dbReference type="EC" id="2.5.1.54" evidence="5"/>
<dbReference type="Gene3D" id="3.30.70.1140">
    <property type="entry name" value="Phospho-2-dehydro-3-deoxyheptonate aldolase, domain 1"/>
    <property type="match status" value="1"/>
</dbReference>
<dbReference type="InterPro" id="IPR006268">
    <property type="entry name" value="DAHP_syn_2"/>
</dbReference>
<dbReference type="SUPFAM" id="SSF51569">
    <property type="entry name" value="Aldolase"/>
    <property type="match status" value="1"/>
</dbReference>
<dbReference type="InterPro" id="IPR013785">
    <property type="entry name" value="Aldolase_TIM"/>
</dbReference>
<accession>A0A5C6ABK9</accession>
<feature type="domain" description="DAHP synthase ferredoxin-like" evidence="4">
    <location>
        <begin position="40"/>
        <end position="104"/>
    </location>
</feature>
<dbReference type="Proteomes" id="UP000316213">
    <property type="component" value="Unassembled WGS sequence"/>
</dbReference>
<dbReference type="AlphaFoldDB" id="A0A5C6ABK9"/>
<dbReference type="PANTHER" id="PTHR43018:SF2">
    <property type="entry name" value="PHOSPHO-2-DEHYDRO-3-DEOXYHEPTONATE ALDOLASE"/>
    <property type="match status" value="1"/>
</dbReference>
<dbReference type="GO" id="GO:0009073">
    <property type="term" value="P:aromatic amino acid family biosynthetic process"/>
    <property type="evidence" value="ECO:0007669"/>
    <property type="project" value="InterPro"/>
</dbReference>
<keyword evidence="1 5" id="KW-0808">Transferase</keyword>
<dbReference type="NCBIfam" id="TIGR01361">
    <property type="entry name" value="DAHP_synth_Bsub"/>
    <property type="match status" value="1"/>
</dbReference>